<accession>A0A9N9QFX3</accession>
<keyword evidence="1" id="KW-0732">Signal</keyword>
<name>A0A9N9QFX3_9CUCU</name>
<organism evidence="2 3">
    <name type="scientific">Ceutorhynchus assimilis</name>
    <name type="common">cabbage seed weevil</name>
    <dbReference type="NCBI Taxonomy" id="467358"/>
    <lineage>
        <taxon>Eukaryota</taxon>
        <taxon>Metazoa</taxon>
        <taxon>Ecdysozoa</taxon>
        <taxon>Arthropoda</taxon>
        <taxon>Hexapoda</taxon>
        <taxon>Insecta</taxon>
        <taxon>Pterygota</taxon>
        <taxon>Neoptera</taxon>
        <taxon>Endopterygota</taxon>
        <taxon>Coleoptera</taxon>
        <taxon>Polyphaga</taxon>
        <taxon>Cucujiformia</taxon>
        <taxon>Curculionidae</taxon>
        <taxon>Ceutorhynchinae</taxon>
        <taxon>Ceutorhynchus</taxon>
    </lineage>
</organism>
<dbReference type="Proteomes" id="UP001152799">
    <property type="component" value="Chromosome 13"/>
</dbReference>
<proteinExistence type="predicted"/>
<dbReference type="GO" id="GO:0005549">
    <property type="term" value="F:odorant binding"/>
    <property type="evidence" value="ECO:0007669"/>
    <property type="project" value="InterPro"/>
</dbReference>
<dbReference type="InterPro" id="IPR036728">
    <property type="entry name" value="PBP_GOBP_sf"/>
</dbReference>
<dbReference type="Gene3D" id="1.10.238.20">
    <property type="entry name" value="Pheromone/general odorant binding protein domain"/>
    <property type="match status" value="1"/>
</dbReference>
<dbReference type="EMBL" id="OU892289">
    <property type="protein sequence ID" value="CAG9763121.1"/>
    <property type="molecule type" value="Genomic_DNA"/>
</dbReference>
<dbReference type="OrthoDB" id="6693186at2759"/>
<evidence type="ECO:0000313" key="3">
    <source>
        <dbReference type="Proteomes" id="UP001152799"/>
    </source>
</evidence>
<reference evidence="2" key="1">
    <citation type="submission" date="2022-01" db="EMBL/GenBank/DDBJ databases">
        <authorList>
            <person name="King R."/>
        </authorList>
    </citation>
    <scope>NUCLEOTIDE SEQUENCE</scope>
</reference>
<sequence>MFKLITLCVALALIIEYHVVNCICEKSNRMLAAEDVCWTREVKIATRIQYTTKSVLNFAKEKLGLETESQDEPQVCDYYECIFKELKMLNGNGYPDNNKMVNWIDNNIIYKYAKTQYEVLEKCMEDLSQSIASNMYFFADSKPTDNIEGTPLPLQEKCEISKEFMKCLSQSGTAECVIFQYP</sequence>
<feature type="chain" id="PRO_5040151632" evidence="1">
    <location>
        <begin position="23"/>
        <end position="182"/>
    </location>
</feature>
<evidence type="ECO:0000313" key="2">
    <source>
        <dbReference type="EMBL" id="CAG9763121.1"/>
    </source>
</evidence>
<evidence type="ECO:0000256" key="1">
    <source>
        <dbReference type="SAM" id="SignalP"/>
    </source>
</evidence>
<feature type="signal peptide" evidence="1">
    <location>
        <begin position="1"/>
        <end position="22"/>
    </location>
</feature>
<dbReference type="AlphaFoldDB" id="A0A9N9QFX3"/>
<gene>
    <name evidence="2" type="ORF">CEUTPL_LOCUS3791</name>
</gene>
<protein>
    <submittedName>
        <fullName evidence="2">Uncharacterized protein</fullName>
    </submittedName>
</protein>
<dbReference type="SUPFAM" id="SSF47565">
    <property type="entry name" value="Insect pheromone/odorant-binding proteins"/>
    <property type="match status" value="1"/>
</dbReference>
<keyword evidence="3" id="KW-1185">Reference proteome</keyword>